<evidence type="ECO:0000256" key="4">
    <source>
        <dbReference type="SAM" id="MobiDB-lite"/>
    </source>
</evidence>
<evidence type="ECO:0000313" key="5">
    <source>
        <dbReference type="EMBL" id="CEM23896.1"/>
    </source>
</evidence>
<dbReference type="PhylomeDB" id="A0A0G4G634"/>
<evidence type="ECO:0000256" key="1">
    <source>
        <dbReference type="ARBA" id="ARBA00004245"/>
    </source>
</evidence>
<dbReference type="AlphaFoldDB" id="A0A0G4G634"/>
<accession>A0A0G4G634</accession>
<dbReference type="SMART" id="SM00367">
    <property type="entry name" value="LRR_CC"/>
    <property type="match status" value="3"/>
</dbReference>
<dbReference type="SMART" id="SM00368">
    <property type="entry name" value="LRR_RI"/>
    <property type="match status" value="10"/>
</dbReference>
<dbReference type="Pfam" id="PF13516">
    <property type="entry name" value="LRR_6"/>
    <property type="match status" value="1"/>
</dbReference>
<dbReference type="PANTHER" id="PTHR24107">
    <property type="entry name" value="YNEIN REGULATORY COMPLEX SUBUNIT 5"/>
    <property type="match status" value="1"/>
</dbReference>
<evidence type="ECO:0000256" key="2">
    <source>
        <dbReference type="ARBA" id="ARBA00022490"/>
    </source>
</evidence>
<dbReference type="Gene3D" id="3.80.10.10">
    <property type="entry name" value="Ribonuclease Inhibitor"/>
    <property type="match status" value="4"/>
</dbReference>
<keyword evidence="3" id="KW-0206">Cytoskeleton</keyword>
<sequence>MTVGDEGEVASGVSPDAAEGNGTNSSNSLQSSNTEETEMVEDALCLFLQRLKLNSQTLSGLARTRSSFGLAWLGTFLFTKNKALGKVKIELPNGIDLSGTRGISREKIYLILDHLPASIEEMTLGPIVLKGDALPFFLCFLDRLEDARQRGQRVLRLTRFAAAENSVGPHEASQILRQLVPFLQSLSLKGNAVGLEGIRTFAEEIRAGRAAFLKSLDLEKTGLVKDRLETFCEALKEKPLAVLETLNLSGNKLKEADMRSLCSILSVACLPSLRELALSNCEFVGGMEKLAENVGEGHLPKLETLDLSGNGWDSRGHLGWTWRGFDPAPVGRSLRREAVPCLKKLNLMTDKPLTDREGVAGFLAALRTPECQPLEHVGLNLESVRDEDLRGLGAGLYPAIRILLLELDPRSLAMFLRGVVHTPEEGETETQTEWYELKLDTLDLIVEFGYGGVYGGEPLIDEWLWLFAEALEKGRLSSLRQIKMWGNRRVLLGHHHHHHHHVLEDNLKEGKAGFFSSLSLTQLPRLTKLSLTYMRLSDFDMSLLGEAVRVGSLPSLKYLELRENIGLGVGGEEGAEGIGRVGINALMKGVVESEDGLPMLERLDLCRTRAGEGGASLWTALLSGKLPRLSRIDLSYAGMNAEAVTGLADAVRSGGLVEVSILDLRENGGVGNGVWDTFMHAIAESEAGLPRLRTLGLPYVLAIEGGGAIATALGSGKLPALEELETLPLAFRLDEQGLQCLADAVRTGRFPPRLRGVSFNLCEHLPRINLDPLLVAIAESEKGLPPCVRALNLRGGHLGEGSLAALQGSTFAGKLSDLQCLDFHDCLSNAGLTDETIRSLAAAVRVGALAGLSSLDLSENGDVGAAAWRDFMQAIAESKGGLPRLRTLMLENTHAEEEGGALVTALGSGNLPNLESLLPYSLRVAREGARAFAEALRTGKFPCHLQNLSVSVCGELDPLVFAIAESDVGLPSCISSLKLRGGRLGVEALAALAASRKAGRPEVHVTCVGEKLTALKDLDLSSCEIDDQSLQRLGEVFAVHTCPDLRSLCLDGNKFTAEGFSAFVDALKYESLSRIHHLSLSQENSDASFTAAVKKILQRARNERKLLRGLKSAIF</sequence>
<organism evidence="5">
    <name type="scientific">Chromera velia CCMP2878</name>
    <dbReference type="NCBI Taxonomy" id="1169474"/>
    <lineage>
        <taxon>Eukaryota</taxon>
        <taxon>Sar</taxon>
        <taxon>Alveolata</taxon>
        <taxon>Colpodellida</taxon>
        <taxon>Chromeraceae</taxon>
        <taxon>Chromera</taxon>
    </lineage>
</organism>
<dbReference type="InterPro" id="IPR006553">
    <property type="entry name" value="Leu-rich_rpt_Cys-con_subtyp"/>
</dbReference>
<dbReference type="InterPro" id="IPR052410">
    <property type="entry name" value="DRC5"/>
</dbReference>
<proteinExistence type="predicted"/>
<protein>
    <submittedName>
        <fullName evidence="5">Uncharacterized protein</fullName>
    </submittedName>
</protein>
<dbReference type="GO" id="GO:0005856">
    <property type="term" value="C:cytoskeleton"/>
    <property type="evidence" value="ECO:0007669"/>
    <property type="project" value="UniProtKB-SubCell"/>
</dbReference>
<dbReference type="VEuPathDB" id="CryptoDB:Cvel_4211"/>
<evidence type="ECO:0000256" key="3">
    <source>
        <dbReference type="ARBA" id="ARBA00023212"/>
    </source>
</evidence>
<reference evidence="5" key="1">
    <citation type="submission" date="2014-11" db="EMBL/GenBank/DDBJ databases">
        <authorList>
            <person name="Otto D Thomas"/>
            <person name="Naeem Raeece"/>
        </authorList>
    </citation>
    <scope>NUCLEOTIDE SEQUENCE</scope>
</reference>
<dbReference type="PANTHER" id="PTHR24107:SF2">
    <property type="entry name" value="NLR FAMILY CARD DOMAIN CONTAINING 3"/>
    <property type="match status" value="1"/>
</dbReference>
<keyword evidence="2" id="KW-0963">Cytoplasm</keyword>
<dbReference type="SUPFAM" id="SSF52047">
    <property type="entry name" value="RNI-like"/>
    <property type="match status" value="2"/>
</dbReference>
<feature type="compositionally biased region" description="Low complexity" evidence="4">
    <location>
        <begin position="23"/>
        <end position="34"/>
    </location>
</feature>
<dbReference type="InterPro" id="IPR032675">
    <property type="entry name" value="LRR_dom_sf"/>
</dbReference>
<dbReference type="EMBL" id="CDMZ01000915">
    <property type="protein sequence ID" value="CEM23896.1"/>
    <property type="molecule type" value="Genomic_DNA"/>
</dbReference>
<comment type="subcellular location">
    <subcellularLocation>
        <location evidence="1">Cytoplasm</location>
        <location evidence="1">Cytoskeleton</location>
    </subcellularLocation>
</comment>
<name>A0A0G4G634_9ALVE</name>
<gene>
    <name evidence="5" type="ORF">Cvel_4211</name>
</gene>
<dbReference type="InterPro" id="IPR001611">
    <property type="entry name" value="Leu-rich_rpt"/>
</dbReference>
<feature type="region of interest" description="Disordered" evidence="4">
    <location>
        <begin position="1"/>
        <end position="34"/>
    </location>
</feature>